<dbReference type="AlphaFoldDB" id="A8N4J9"/>
<gene>
    <name evidence="2" type="ORF">CC1G_05977</name>
</gene>
<reference evidence="2 3" key="1">
    <citation type="journal article" date="2010" name="Proc. Natl. Acad. Sci. U.S.A.">
        <title>Insights into evolution of multicellular fungi from the assembled chromosomes of the mushroom Coprinopsis cinerea (Coprinus cinereus).</title>
        <authorList>
            <person name="Stajich J.E."/>
            <person name="Wilke S.K."/>
            <person name="Ahren D."/>
            <person name="Au C.H."/>
            <person name="Birren B.W."/>
            <person name="Borodovsky M."/>
            <person name="Burns C."/>
            <person name="Canback B."/>
            <person name="Casselton L.A."/>
            <person name="Cheng C.K."/>
            <person name="Deng J."/>
            <person name="Dietrich F.S."/>
            <person name="Fargo D.C."/>
            <person name="Farman M.L."/>
            <person name="Gathman A.C."/>
            <person name="Goldberg J."/>
            <person name="Guigo R."/>
            <person name="Hoegger P.J."/>
            <person name="Hooker J.B."/>
            <person name="Huggins A."/>
            <person name="James T.Y."/>
            <person name="Kamada T."/>
            <person name="Kilaru S."/>
            <person name="Kodira C."/>
            <person name="Kues U."/>
            <person name="Kupfer D."/>
            <person name="Kwan H.S."/>
            <person name="Lomsadze A."/>
            <person name="Li W."/>
            <person name="Lilly W.W."/>
            <person name="Ma L.J."/>
            <person name="Mackey A.J."/>
            <person name="Manning G."/>
            <person name="Martin F."/>
            <person name="Muraguchi H."/>
            <person name="Natvig D.O."/>
            <person name="Palmerini H."/>
            <person name="Ramesh M.A."/>
            <person name="Rehmeyer C.J."/>
            <person name="Roe B.A."/>
            <person name="Shenoy N."/>
            <person name="Stanke M."/>
            <person name="Ter-Hovhannisyan V."/>
            <person name="Tunlid A."/>
            <person name="Velagapudi R."/>
            <person name="Vision T.J."/>
            <person name="Zeng Q."/>
            <person name="Zolan M.E."/>
            <person name="Pukkila P.J."/>
        </authorList>
    </citation>
    <scope>NUCLEOTIDE SEQUENCE [LARGE SCALE GENOMIC DNA]</scope>
    <source>
        <strain evidence="3">Okayama-7 / 130 / ATCC MYA-4618 / FGSC 9003</strain>
    </source>
</reference>
<dbReference type="InterPro" id="IPR032675">
    <property type="entry name" value="LRR_dom_sf"/>
</dbReference>
<dbReference type="EMBL" id="AACS02000003">
    <property type="protein sequence ID" value="EAU91990.1"/>
    <property type="molecule type" value="Genomic_DNA"/>
</dbReference>
<accession>A8N4J9</accession>
<dbReference type="SUPFAM" id="SSF52047">
    <property type="entry name" value="RNI-like"/>
    <property type="match status" value="1"/>
</dbReference>
<keyword evidence="3" id="KW-1185">Reference proteome</keyword>
<dbReference type="Gene3D" id="3.80.10.10">
    <property type="entry name" value="Ribonuclease Inhibitor"/>
    <property type="match status" value="1"/>
</dbReference>
<evidence type="ECO:0000313" key="2">
    <source>
        <dbReference type="EMBL" id="EAU91990.1"/>
    </source>
</evidence>
<dbReference type="PANTHER" id="PTHR38926:SF72">
    <property type="entry name" value="IM:7136021-RELATED"/>
    <property type="match status" value="1"/>
</dbReference>
<dbReference type="VEuPathDB" id="FungiDB:CC1G_05977"/>
<sequence>MTLTSSELELIEREIVHLENRLHLLKARRRSLLRTAKPIPRQPTSTPIDHLPDDILREIFELCLPDQRQPTLDNLEAPLLFTRVCRRWRFTACNTSRLWAQLYIVPPVIQAKTSRALPSGEQSHTKIRFQRIAKSFVKAVEDWTSRIGGRPLCFTLSQKDHQFQEEDDLVQSLIQVLLQSSRSWKRVEISIPLRSAEALIKRPSSHFPMLDSLVLCCTSRSRLDPLGKPFSLFAPPAPQNQQQLMCWKNAPIIHSPNLRSLRLVRVDEPVLEVATNWSALRSLVIEQQGNLGGLMSSEQSITIDVPTAIVLLRRCEQLEHLRLSLTPGARPASSDNESLSSPLCLPQLKSLTFHEDRCPSRSFFELLEAPALRSLEFHTLRRPNPTGEPYSVTPFIRKYGNQLEEFTFDTRFISKDVFTLFEHLAGLKHLSLCPSDFVSITYAGEEQSHYTFTDDDLLSFASSTARLCPRLESFECSTLSKLSHTAILRFIETRQPLGLRNVAATCITTREDRASLTNLLKEFTRQGMQLDIAWEYKAKFVPSWQEEKGQHAGRRWTECF</sequence>
<dbReference type="KEGG" id="cci:CC1G_05977"/>
<feature type="coiled-coil region" evidence="1">
    <location>
        <begin position="1"/>
        <end position="35"/>
    </location>
</feature>
<keyword evidence="1" id="KW-0175">Coiled coil</keyword>
<comment type="caution">
    <text evidence="2">The sequence shown here is derived from an EMBL/GenBank/DDBJ whole genome shotgun (WGS) entry which is preliminary data.</text>
</comment>
<proteinExistence type="predicted"/>
<dbReference type="GeneID" id="6006205"/>
<evidence type="ECO:0000256" key="1">
    <source>
        <dbReference type="SAM" id="Coils"/>
    </source>
</evidence>
<dbReference type="Proteomes" id="UP000001861">
    <property type="component" value="Unassembled WGS sequence"/>
</dbReference>
<dbReference type="OrthoDB" id="3365698at2759"/>
<name>A8N4J9_COPC7</name>
<dbReference type="PANTHER" id="PTHR38926">
    <property type="entry name" value="F-BOX DOMAIN CONTAINING PROTEIN, EXPRESSED"/>
    <property type="match status" value="1"/>
</dbReference>
<protein>
    <submittedName>
        <fullName evidence="2">Uncharacterized protein</fullName>
    </submittedName>
</protein>
<dbReference type="InParanoid" id="A8N4J9"/>
<evidence type="ECO:0000313" key="3">
    <source>
        <dbReference type="Proteomes" id="UP000001861"/>
    </source>
</evidence>
<dbReference type="Gene3D" id="1.20.1280.50">
    <property type="match status" value="1"/>
</dbReference>
<organism evidence="2 3">
    <name type="scientific">Coprinopsis cinerea (strain Okayama-7 / 130 / ATCC MYA-4618 / FGSC 9003)</name>
    <name type="common">Inky cap fungus</name>
    <name type="synonym">Hormographiella aspergillata</name>
    <dbReference type="NCBI Taxonomy" id="240176"/>
    <lineage>
        <taxon>Eukaryota</taxon>
        <taxon>Fungi</taxon>
        <taxon>Dikarya</taxon>
        <taxon>Basidiomycota</taxon>
        <taxon>Agaricomycotina</taxon>
        <taxon>Agaricomycetes</taxon>
        <taxon>Agaricomycetidae</taxon>
        <taxon>Agaricales</taxon>
        <taxon>Agaricineae</taxon>
        <taxon>Psathyrellaceae</taxon>
        <taxon>Coprinopsis</taxon>
    </lineage>
</organism>
<dbReference type="RefSeq" id="XP_001829768.1">
    <property type="nucleotide sequence ID" value="XM_001829716.1"/>
</dbReference>